<dbReference type="Proteomes" id="UP000024404">
    <property type="component" value="Unassembled WGS sequence"/>
</dbReference>
<dbReference type="Pfam" id="PF00096">
    <property type="entry name" value="zf-C2H2"/>
    <property type="match status" value="2"/>
</dbReference>
<feature type="region of interest" description="Disordered" evidence="6">
    <location>
        <begin position="333"/>
        <end position="353"/>
    </location>
</feature>
<name>A0A8R1TS10_ONCVO</name>
<evidence type="ECO:0000256" key="3">
    <source>
        <dbReference type="ARBA" id="ARBA00022771"/>
    </source>
</evidence>
<dbReference type="GO" id="GO:0000977">
    <property type="term" value="F:RNA polymerase II transcription regulatory region sequence-specific DNA binding"/>
    <property type="evidence" value="ECO:0007669"/>
    <property type="project" value="TreeGrafter"/>
</dbReference>
<dbReference type="EnsemblMetazoa" id="OVOC3184.1">
    <property type="protein sequence ID" value="OVOC3184.1"/>
    <property type="gene ID" value="WBGene00239993"/>
</dbReference>
<feature type="domain" description="C2H2-type" evidence="7">
    <location>
        <begin position="50"/>
        <end position="77"/>
    </location>
</feature>
<feature type="region of interest" description="Disordered" evidence="6">
    <location>
        <begin position="481"/>
        <end position="506"/>
    </location>
</feature>
<reference evidence="9" key="1">
    <citation type="submission" date="2013-10" db="EMBL/GenBank/DDBJ databases">
        <title>Genome sequencing of Onchocerca volvulus.</title>
        <authorList>
            <person name="Cotton J."/>
            <person name="Tsai J."/>
            <person name="Stanley E."/>
            <person name="Tracey A."/>
            <person name="Holroyd N."/>
            <person name="Lustigman S."/>
            <person name="Berriman M."/>
        </authorList>
    </citation>
    <scope>NUCLEOTIDE SEQUENCE</scope>
</reference>
<dbReference type="GO" id="GO:0005634">
    <property type="term" value="C:nucleus"/>
    <property type="evidence" value="ECO:0007669"/>
    <property type="project" value="TreeGrafter"/>
</dbReference>
<keyword evidence="2" id="KW-0677">Repeat</keyword>
<dbReference type="InterPro" id="IPR013087">
    <property type="entry name" value="Znf_C2H2_type"/>
</dbReference>
<feature type="domain" description="C2H2-type" evidence="7">
    <location>
        <begin position="245"/>
        <end position="272"/>
    </location>
</feature>
<dbReference type="AlphaFoldDB" id="A0A8R1TS10"/>
<keyword evidence="1" id="KW-0479">Metal-binding</keyword>
<dbReference type="InterPro" id="IPR036236">
    <property type="entry name" value="Znf_C2H2_sf"/>
</dbReference>
<feature type="compositionally biased region" description="Low complexity" evidence="6">
    <location>
        <begin position="481"/>
        <end position="497"/>
    </location>
</feature>
<keyword evidence="4" id="KW-0862">Zinc</keyword>
<dbReference type="OMA" id="PDRTKNG"/>
<protein>
    <recommendedName>
        <fullName evidence="7">C2H2-type domain-containing protein</fullName>
    </recommendedName>
</protein>
<evidence type="ECO:0000256" key="5">
    <source>
        <dbReference type="PROSITE-ProRule" id="PRU00042"/>
    </source>
</evidence>
<evidence type="ECO:0000256" key="6">
    <source>
        <dbReference type="SAM" id="MobiDB-lite"/>
    </source>
</evidence>
<accession>A0A8R1TS10</accession>
<keyword evidence="9" id="KW-1185">Reference proteome</keyword>
<dbReference type="EMBL" id="CMVM020000079">
    <property type="status" value="NOT_ANNOTATED_CDS"/>
    <property type="molecule type" value="Genomic_DNA"/>
</dbReference>
<sequence length="682" mass="76790">MMMQIEQQYLSLNDVRMNQSTEATVPPPPVVICPTEVDNVNITLEKNQQCACKDCGKLFNSVWYLKQHAVKHSNDRPFRCKFCYKTYKFRSNLYQHKCPDRTKNGNIPFNKRLMYRLTVNQSHLFDTRELSLQQTSERIAPPNFDHFFSNRPNFTLPIQPVEQHTEQIDIPIKAISAETLTAKQQIELRETVTPKRFLDQSVIDNYLQKYKNKLYQCRKCKLQFPTRGYLSRHIAQHNELERISLQCENCPQRFSNDSELRKHAELHSKDSGILCTKCRSSFRSVLALRRHRNQSRQCMSSSVSNFNNQSIDEYAYIDAVEAEEIQMSSLTTATGTDNFGEEKPFVPSDKNGDCDTASSSADCYQQFSSNLIRPEDHSNESETIMCENGSKRTITTVKIKLGPTPIVSIMKKKDDSNTDEQSMNKNRIFYPELNDMEATNSEVIFEEESKRRLSQGSSTSDISTNHYSSYIGSARIITSHHSGMSGSSATSNNNTQTNGGGSGGNDESHFTISTFDSFLSSNAGSDVYNSLMLEGGRPLILHSHIHATKVQAVSQPAVDLIGYTTQSIRNEISLCEALFTVRTHFLRKIAVYIVYTTVLQTVKFFDSICGKQKKLNRNLLGAAASAATPPTLTTNCLKTTQSVTKYAETVVEKESGNVTNMIENDAGTGAVNDKCAFGGDCF</sequence>
<dbReference type="PANTHER" id="PTHR24409:SF295">
    <property type="entry name" value="AZ2-RELATED"/>
    <property type="match status" value="1"/>
</dbReference>
<dbReference type="Gene3D" id="3.30.160.60">
    <property type="entry name" value="Classic Zinc Finger"/>
    <property type="match status" value="2"/>
</dbReference>
<dbReference type="SMART" id="SM00355">
    <property type="entry name" value="ZnF_C2H2"/>
    <property type="match status" value="4"/>
</dbReference>
<evidence type="ECO:0000256" key="1">
    <source>
        <dbReference type="ARBA" id="ARBA00022723"/>
    </source>
</evidence>
<dbReference type="GO" id="GO:0000981">
    <property type="term" value="F:DNA-binding transcription factor activity, RNA polymerase II-specific"/>
    <property type="evidence" value="ECO:0007669"/>
    <property type="project" value="TreeGrafter"/>
</dbReference>
<evidence type="ECO:0000256" key="4">
    <source>
        <dbReference type="ARBA" id="ARBA00022833"/>
    </source>
</evidence>
<feature type="domain" description="C2H2-type" evidence="7">
    <location>
        <begin position="78"/>
        <end position="108"/>
    </location>
</feature>
<reference evidence="8" key="2">
    <citation type="submission" date="2022-06" db="UniProtKB">
        <authorList>
            <consortium name="EnsemblMetazoa"/>
        </authorList>
    </citation>
    <scope>IDENTIFICATION</scope>
</reference>
<organism evidence="8 9">
    <name type="scientific">Onchocerca volvulus</name>
    <dbReference type="NCBI Taxonomy" id="6282"/>
    <lineage>
        <taxon>Eukaryota</taxon>
        <taxon>Metazoa</taxon>
        <taxon>Ecdysozoa</taxon>
        <taxon>Nematoda</taxon>
        <taxon>Chromadorea</taxon>
        <taxon>Rhabditida</taxon>
        <taxon>Spirurina</taxon>
        <taxon>Spiruromorpha</taxon>
        <taxon>Filarioidea</taxon>
        <taxon>Onchocercidae</taxon>
        <taxon>Onchocerca</taxon>
    </lineage>
</organism>
<dbReference type="PROSITE" id="PS50157">
    <property type="entry name" value="ZINC_FINGER_C2H2_2"/>
    <property type="match status" value="4"/>
</dbReference>
<evidence type="ECO:0000256" key="2">
    <source>
        <dbReference type="ARBA" id="ARBA00022737"/>
    </source>
</evidence>
<keyword evidence="3 5" id="KW-0863">Zinc-finger</keyword>
<evidence type="ECO:0000313" key="8">
    <source>
        <dbReference type="EnsemblMetazoa" id="OVOC3184.1"/>
    </source>
</evidence>
<dbReference type="PROSITE" id="PS00028">
    <property type="entry name" value="ZINC_FINGER_C2H2_1"/>
    <property type="match status" value="3"/>
</dbReference>
<dbReference type="PANTHER" id="PTHR24409">
    <property type="entry name" value="ZINC FINGER PROTEIN 142"/>
    <property type="match status" value="1"/>
</dbReference>
<dbReference type="GO" id="GO:0008270">
    <property type="term" value="F:zinc ion binding"/>
    <property type="evidence" value="ECO:0007669"/>
    <property type="project" value="UniProtKB-KW"/>
</dbReference>
<dbReference type="SUPFAM" id="SSF57667">
    <property type="entry name" value="beta-beta-alpha zinc fingers"/>
    <property type="match status" value="2"/>
</dbReference>
<proteinExistence type="predicted"/>
<evidence type="ECO:0000313" key="9">
    <source>
        <dbReference type="Proteomes" id="UP000024404"/>
    </source>
</evidence>
<evidence type="ECO:0000259" key="7">
    <source>
        <dbReference type="PROSITE" id="PS50157"/>
    </source>
</evidence>
<feature type="domain" description="C2H2-type" evidence="7">
    <location>
        <begin position="215"/>
        <end position="242"/>
    </location>
</feature>